<keyword evidence="2" id="KW-1185">Reference proteome</keyword>
<sequence length="63" mass="7156">MCLIVDRERAIRDHKPVNHFGARLKLANGGAAEWRTDPWLPEGTLYVLDRALAERVALTCKLK</sequence>
<organism evidence="1 2">
    <name type="scientific">Acidihalobacter yilgarnensis</name>
    <dbReference type="NCBI Taxonomy" id="2819280"/>
    <lineage>
        <taxon>Bacteria</taxon>
        <taxon>Pseudomonadati</taxon>
        <taxon>Pseudomonadota</taxon>
        <taxon>Gammaproteobacteria</taxon>
        <taxon>Chromatiales</taxon>
        <taxon>Ectothiorhodospiraceae</taxon>
        <taxon>Acidihalobacter</taxon>
    </lineage>
</organism>
<reference evidence="2" key="1">
    <citation type="submission" date="2016-09" db="EMBL/GenBank/DDBJ databases">
        <title>Acidihalobacter prosperus F5.</title>
        <authorList>
            <person name="Khaleque H.N."/>
            <person name="Ramsay J.P."/>
            <person name="Kaksonen A.H."/>
            <person name="Boxall N.J."/>
            <person name="Watkin E.L.J."/>
        </authorList>
    </citation>
    <scope>NUCLEOTIDE SEQUENCE [LARGE SCALE GENOMIC DNA]</scope>
    <source>
        <strain evidence="2">F5</strain>
    </source>
</reference>
<protein>
    <submittedName>
        <fullName evidence="1">Uncharacterized protein</fullName>
    </submittedName>
</protein>
<dbReference type="AlphaFoldDB" id="A0A1D8IQV0"/>
<accession>A0A1D8IQV0</accession>
<evidence type="ECO:0000313" key="1">
    <source>
        <dbReference type="EMBL" id="AOU98860.1"/>
    </source>
</evidence>
<proteinExistence type="predicted"/>
<dbReference type="KEGG" id="aprs:BI364_13640"/>
<name>A0A1D8IQV0_9GAMM</name>
<dbReference type="Proteomes" id="UP000095401">
    <property type="component" value="Chromosome"/>
</dbReference>
<dbReference type="EMBL" id="CP017415">
    <property type="protein sequence ID" value="AOU98860.1"/>
    <property type="molecule type" value="Genomic_DNA"/>
</dbReference>
<evidence type="ECO:0000313" key="2">
    <source>
        <dbReference type="Proteomes" id="UP000095401"/>
    </source>
</evidence>
<gene>
    <name evidence="1" type="ORF">BI364_13640</name>
</gene>